<proteinExistence type="predicted"/>
<dbReference type="InterPro" id="IPR011676">
    <property type="entry name" value="DUF1618"/>
</dbReference>
<dbReference type="PANTHER" id="PTHR33074:SF85">
    <property type="entry name" value="DUF1618 DOMAIN-CONTAINING PROTEIN"/>
    <property type="match status" value="1"/>
</dbReference>
<sequence length="316" mass="35059">MSDQLRRCARRPWVLTDSKCHIGDRDNATTAHGVTSQGRDVKATFELANPPAVSRCFVHCPDMAESGYGGDPVVVSSADAFVLLVVPFTDRYGSTAISSSIGQTPAIFTGNGTLGWVNHLHGILLCNVLNHGPAMHFIQLPVPVPCNLVSWFGTRVDNISKRLFRDVTISNGVIRFVELKSCRPCDSRNEKGVIGQGWMATTWNREICSKKWHKRFTVKADDMPVTGSSYPNLSDGKRLNWDKVVQCAPTLSLCDDDAVHIVARLDIRAAVAWMLAINTRERTLEAVKQCSAEKMLGLEPTYVRCALSDYLKQRRR</sequence>
<organism evidence="1">
    <name type="scientific">Aegilops tauschii</name>
    <name type="common">Tausch's goatgrass</name>
    <name type="synonym">Aegilops squarrosa</name>
    <dbReference type="NCBI Taxonomy" id="37682"/>
    <lineage>
        <taxon>Eukaryota</taxon>
        <taxon>Viridiplantae</taxon>
        <taxon>Streptophyta</taxon>
        <taxon>Embryophyta</taxon>
        <taxon>Tracheophyta</taxon>
        <taxon>Spermatophyta</taxon>
        <taxon>Magnoliopsida</taxon>
        <taxon>Liliopsida</taxon>
        <taxon>Poales</taxon>
        <taxon>Poaceae</taxon>
        <taxon>BOP clade</taxon>
        <taxon>Pooideae</taxon>
        <taxon>Triticodae</taxon>
        <taxon>Triticeae</taxon>
        <taxon>Triticinae</taxon>
        <taxon>Aegilops</taxon>
    </lineage>
</organism>
<reference evidence="1" key="1">
    <citation type="submission" date="2015-06" db="UniProtKB">
        <authorList>
            <consortium name="EnsemblPlants"/>
        </authorList>
    </citation>
    <scope>IDENTIFICATION</scope>
</reference>
<evidence type="ECO:0000313" key="1">
    <source>
        <dbReference type="EnsemblPlants" id="EMT11123"/>
    </source>
</evidence>
<dbReference type="AlphaFoldDB" id="M8C7M8"/>
<accession>M8C7M8</accession>
<dbReference type="PANTHER" id="PTHR33074">
    <property type="entry name" value="EXPRESSED PROTEIN-RELATED"/>
    <property type="match status" value="1"/>
</dbReference>
<protein>
    <submittedName>
        <fullName evidence="1">Uncharacterized protein</fullName>
    </submittedName>
</protein>
<name>M8C7M8_AEGTA</name>
<dbReference type="Pfam" id="PF07762">
    <property type="entry name" value="DUF1618"/>
    <property type="match status" value="1"/>
</dbReference>
<dbReference type="EnsemblPlants" id="EMT11123">
    <property type="protein sequence ID" value="EMT11123"/>
    <property type="gene ID" value="F775_13276"/>
</dbReference>